<protein>
    <submittedName>
        <fullName evidence="3">Pilus assembly protein CpaB</fullName>
    </submittedName>
</protein>
<gene>
    <name evidence="3" type="ORF">HGMM_F03B08C31</name>
</gene>
<evidence type="ECO:0000313" key="3">
    <source>
        <dbReference type="EMBL" id="BAL52753.1"/>
    </source>
</evidence>
<dbReference type="EMBL" id="AP011638">
    <property type="protein sequence ID" value="BAL52753.1"/>
    <property type="molecule type" value="Genomic_DNA"/>
</dbReference>
<proteinExistence type="predicted"/>
<feature type="region of interest" description="Disordered" evidence="1">
    <location>
        <begin position="240"/>
        <end position="264"/>
    </location>
</feature>
<feature type="domain" description="SAF" evidence="2">
    <location>
        <begin position="42"/>
        <end position="106"/>
    </location>
</feature>
<dbReference type="CDD" id="cd11614">
    <property type="entry name" value="SAF_CpaB_FlgA_like"/>
    <property type="match status" value="1"/>
</dbReference>
<sequence>MRRSRVFLLLILIVFLGIALVFYASRTVLAPAPTAVPTPSFVKVFIARQNIPYGAPITEELLDTAELPPDRVLATYFTEAEKDLLIGKIARYPIEQGVFLTEGMIGSETPAPTGPAYTASIPPGMNAISIPITRLAAVSYGVSDNTHVNVIGCVLFKDVDSEFQSQLPNRIPPLQEQETVLSLSGPDSKGRIEPEPAFGNAKFFYAVPQEPQRPRATCQMFLQNIVVLKVGDFNQVNAADQAQAPTQQPPAQQQQQQQQQQAQQPTSPGVVTLIVTPQDAVSITWMLYNNFRFTLALRNSADASRVAVEAATLQYILSQYNFPVPAKLPFAIEPRVDQLNIPEPPPATGR</sequence>
<dbReference type="AlphaFoldDB" id="H5S9B7"/>
<reference evidence="3" key="2">
    <citation type="journal article" date="2012" name="PLoS ONE">
        <title>A Deeply Branching Thermophilic Bacterium with an Ancient Acetyl-CoA Pathway Dominates a Subsurface Ecosystem.</title>
        <authorList>
            <person name="Takami H."/>
            <person name="Noguchi H."/>
            <person name="Takaki Y."/>
            <person name="Uchiyama I."/>
            <person name="Toyoda A."/>
            <person name="Nishi S."/>
            <person name="Chee G.-J."/>
            <person name="Arai W."/>
            <person name="Nunoura T."/>
            <person name="Itoh T."/>
            <person name="Hattori M."/>
            <person name="Takai K."/>
        </authorList>
    </citation>
    <scope>NUCLEOTIDE SEQUENCE</scope>
</reference>
<name>H5S9B7_9CHLR</name>
<dbReference type="Pfam" id="PF08666">
    <property type="entry name" value="SAF"/>
    <property type="match status" value="1"/>
</dbReference>
<dbReference type="InterPro" id="IPR013974">
    <property type="entry name" value="SAF"/>
</dbReference>
<evidence type="ECO:0000256" key="1">
    <source>
        <dbReference type="SAM" id="MobiDB-lite"/>
    </source>
</evidence>
<feature type="compositionally biased region" description="Low complexity" evidence="1">
    <location>
        <begin position="241"/>
        <end position="264"/>
    </location>
</feature>
<reference evidence="3" key="1">
    <citation type="journal article" date="2005" name="Environ. Microbiol.">
        <title>Genetic and functional properties of uncultivated thermophilic crenarchaeotes from a subsurface gold mine as revealed by analysis of genome fragments.</title>
        <authorList>
            <person name="Nunoura T."/>
            <person name="Hirayama H."/>
            <person name="Takami H."/>
            <person name="Oida H."/>
            <person name="Nishi S."/>
            <person name="Shimamura S."/>
            <person name="Suzuki Y."/>
            <person name="Inagaki F."/>
            <person name="Takai K."/>
            <person name="Nealson K.H."/>
            <person name="Horikoshi K."/>
        </authorList>
    </citation>
    <scope>NUCLEOTIDE SEQUENCE</scope>
</reference>
<evidence type="ECO:0000259" key="2">
    <source>
        <dbReference type="SMART" id="SM00858"/>
    </source>
</evidence>
<accession>H5S9B7</accession>
<organism evidence="3">
    <name type="scientific">uncultured Chloroflexota bacterium</name>
    <dbReference type="NCBI Taxonomy" id="166587"/>
    <lineage>
        <taxon>Bacteria</taxon>
        <taxon>Bacillati</taxon>
        <taxon>Chloroflexota</taxon>
        <taxon>environmental samples</taxon>
    </lineage>
</organism>
<dbReference type="SMART" id="SM00858">
    <property type="entry name" value="SAF"/>
    <property type="match status" value="1"/>
</dbReference>
<dbReference type="Gene3D" id="3.90.1210.10">
    <property type="entry name" value="Antifreeze-like/N-acetylneuraminic acid synthase C-terminal domain"/>
    <property type="match status" value="1"/>
</dbReference>